<protein>
    <submittedName>
        <fullName evidence="10">D-xylose ABC transporter ATP-binding protein</fullName>
    </submittedName>
</protein>
<keyword evidence="1" id="KW-0813">Transport</keyword>
<dbReference type="SMART" id="SM00382">
    <property type="entry name" value="AAA"/>
    <property type="match status" value="2"/>
</dbReference>
<feature type="domain" description="ABC transporter" evidence="9">
    <location>
        <begin position="253"/>
        <end position="496"/>
    </location>
</feature>
<evidence type="ECO:0000259" key="9">
    <source>
        <dbReference type="PROSITE" id="PS50893"/>
    </source>
</evidence>
<comment type="caution">
    <text evidence="10">The sequence shown here is derived from an EMBL/GenBank/DDBJ whole genome shotgun (WGS) entry which is preliminary data.</text>
</comment>
<evidence type="ECO:0000256" key="7">
    <source>
        <dbReference type="ARBA" id="ARBA00022967"/>
    </source>
</evidence>
<keyword evidence="3" id="KW-0762">Sugar transport</keyword>
<organism evidence="10 11">
    <name type="scientific">Cereibacter sphaeroides</name>
    <name type="common">Rhodobacter sphaeroides</name>
    <dbReference type="NCBI Taxonomy" id="1063"/>
    <lineage>
        <taxon>Bacteria</taxon>
        <taxon>Pseudomonadati</taxon>
        <taxon>Pseudomonadota</taxon>
        <taxon>Alphaproteobacteria</taxon>
        <taxon>Rhodobacterales</taxon>
        <taxon>Paracoccaceae</taxon>
        <taxon>Cereibacter</taxon>
    </lineage>
</organism>
<evidence type="ECO:0000256" key="2">
    <source>
        <dbReference type="ARBA" id="ARBA00022475"/>
    </source>
</evidence>
<evidence type="ECO:0000256" key="4">
    <source>
        <dbReference type="ARBA" id="ARBA00022737"/>
    </source>
</evidence>
<evidence type="ECO:0000256" key="1">
    <source>
        <dbReference type="ARBA" id="ARBA00022448"/>
    </source>
</evidence>
<dbReference type="AlphaFoldDB" id="A0A2W5UCW1"/>
<dbReference type="InterPro" id="IPR027417">
    <property type="entry name" value="P-loop_NTPase"/>
</dbReference>
<dbReference type="CDD" id="cd03216">
    <property type="entry name" value="ABC_Carb_Monos_I"/>
    <property type="match status" value="1"/>
</dbReference>
<dbReference type="EMBL" id="QFQS01000005">
    <property type="protein sequence ID" value="PZQ95830.1"/>
    <property type="molecule type" value="Genomic_DNA"/>
</dbReference>
<sequence>MPGLHLKLRDITKVYPGSVALSHVSLDVTGGEIVGLVGENGAGKSTLLKILGGNVAPTMGEIAIDDQTLPELSPSLAQSLGIAFVHQELNSFSNLDVTANILLGRERTRGRFGALDRRAMRDAVRPILDLIGARFQPDTPVSDLSLADLQLLEICRALSLNARLIILDEPTSSLSIRESERLLDIMRDLRARGVALLFVSHRLSEVIACADRVVVLRDGRNSGSLGAGELTQEAITSRMIGRDLQKARVAPHAGSGEVVLAIQGMGTAAFPTASATLNIRAGEIHGLAGLVGAGRTELARAVFGIDHPVSGKASLDGSTLPIDDVGEVVRRGLCLVPEDRKVEGLFLDFSIAENISLPNLTEVARHGLVDSKEEQALAQTSRQRFGIRANSVEQAAAELSGGNQQKVVLAKWLARRPRALILDEPTRGIDVGAKAEIYGLMRKLAADGVAILMISSDMEEIIGVCDCVSVMRRGEITGTLTDDAITEHNILDLAVG</sequence>
<evidence type="ECO:0000313" key="11">
    <source>
        <dbReference type="Proteomes" id="UP000248975"/>
    </source>
</evidence>
<proteinExistence type="predicted"/>
<dbReference type="PANTHER" id="PTHR43790:SF3">
    <property type="entry name" value="D-ALLOSE IMPORT ATP-BINDING PROTEIN ALSA-RELATED"/>
    <property type="match status" value="1"/>
</dbReference>
<dbReference type="PROSITE" id="PS50893">
    <property type="entry name" value="ABC_TRANSPORTER_2"/>
    <property type="match status" value="2"/>
</dbReference>
<dbReference type="GO" id="GO:0016887">
    <property type="term" value="F:ATP hydrolysis activity"/>
    <property type="evidence" value="ECO:0007669"/>
    <property type="project" value="InterPro"/>
</dbReference>
<dbReference type="InterPro" id="IPR003439">
    <property type="entry name" value="ABC_transporter-like_ATP-bd"/>
</dbReference>
<keyword evidence="7" id="KW-1278">Translocase</keyword>
<dbReference type="InterPro" id="IPR003593">
    <property type="entry name" value="AAA+_ATPase"/>
</dbReference>
<dbReference type="GO" id="GO:0005524">
    <property type="term" value="F:ATP binding"/>
    <property type="evidence" value="ECO:0007669"/>
    <property type="project" value="UniProtKB-KW"/>
</dbReference>
<keyword evidence="6 10" id="KW-0067">ATP-binding</keyword>
<dbReference type="InterPro" id="IPR017871">
    <property type="entry name" value="ABC_transporter-like_CS"/>
</dbReference>
<feature type="domain" description="ABC transporter" evidence="9">
    <location>
        <begin position="6"/>
        <end position="243"/>
    </location>
</feature>
<evidence type="ECO:0000313" key="10">
    <source>
        <dbReference type="EMBL" id="PZQ95830.1"/>
    </source>
</evidence>
<reference evidence="10 11" key="1">
    <citation type="submission" date="2017-08" db="EMBL/GenBank/DDBJ databases">
        <title>Infants hospitalized years apart are colonized by the same room-sourced microbial strains.</title>
        <authorList>
            <person name="Brooks B."/>
            <person name="Olm M.R."/>
            <person name="Firek B.A."/>
            <person name="Baker R."/>
            <person name="Thomas B.C."/>
            <person name="Morowitz M.J."/>
            <person name="Banfield J.F."/>
        </authorList>
    </citation>
    <scope>NUCLEOTIDE SEQUENCE [LARGE SCALE GENOMIC DNA]</scope>
    <source>
        <strain evidence="10">S2_003_000_R2_11</strain>
    </source>
</reference>
<dbReference type="Gene3D" id="3.40.50.300">
    <property type="entry name" value="P-loop containing nucleotide triphosphate hydrolases"/>
    <property type="match status" value="2"/>
</dbReference>
<keyword evidence="4" id="KW-0677">Repeat</keyword>
<dbReference type="SUPFAM" id="SSF52540">
    <property type="entry name" value="P-loop containing nucleoside triphosphate hydrolases"/>
    <property type="match status" value="2"/>
</dbReference>
<name>A0A2W5UCW1_CERSP</name>
<accession>A0A2W5UCW1</accession>
<evidence type="ECO:0000256" key="3">
    <source>
        <dbReference type="ARBA" id="ARBA00022597"/>
    </source>
</evidence>
<dbReference type="Proteomes" id="UP000248975">
    <property type="component" value="Unassembled WGS sequence"/>
</dbReference>
<dbReference type="Pfam" id="PF00005">
    <property type="entry name" value="ABC_tran"/>
    <property type="match status" value="2"/>
</dbReference>
<evidence type="ECO:0000256" key="6">
    <source>
        <dbReference type="ARBA" id="ARBA00022840"/>
    </source>
</evidence>
<dbReference type="InterPro" id="IPR050107">
    <property type="entry name" value="ABC_carbohydrate_import_ATPase"/>
</dbReference>
<evidence type="ECO:0000256" key="5">
    <source>
        <dbReference type="ARBA" id="ARBA00022741"/>
    </source>
</evidence>
<keyword evidence="2" id="KW-1003">Cell membrane</keyword>
<dbReference type="CDD" id="cd03215">
    <property type="entry name" value="ABC_Carb_Monos_II"/>
    <property type="match status" value="1"/>
</dbReference>
<dbReference type="PANTHER" id="PTHR43790">
    <property type="entry name" value="CARBOHYDRATE TRANSPORT ATP-BINDING PROTEIN MG119-RELATED"/>
    <property type="match status" value="1"/>
</dbReference>
<gene>
    <name evidence="10" type="ORF">DI533_17420</name>
</gene>
<keyword evidence="8" id="KW-0472">Membrane</keyword>
<keyword evidence="5" id="KW-0547">Nucleotide-binding</keyword>
<evidence type="ECO:0000256" key="8">
    <source>
        <dbReference type="ARBA" id="ARBA00023136"/>
    </source>
</evidence>
<dbReference type="PROSITE" id="PS00211">
    <property type="entry name" value="ABC_TRANSPORTER_1"/>
    <property type="match status" value="1"/>
</dbReference>